<dbReference type="KEGG" id="dov:DSCO28_46000"/>
<dbReference type="InterPro" id="IPR027417">
    <property type="entry name" value="P-loop_NTPase"/>
</dbReference>
<organism evidence="13 14">
    <name type="scientific">Desulfosarcina ovata subsp. sediminis</name>
    <dbReference type="NCBI Taxonomy" id="885957"/>
    <lineage>
        <taxon>Bacteria</taxon>
        <taxon>Pseudomonadati</taxon>
        <taxon>Thermodesulfobacteriota</taxon>
        <taxon>Desulfobacteria</taxon>
        <taxon>Desulfobacterales</taxon>
        <taxon>Desulfosarcinaceae</taxon>
        <taxon>Desulfosarcina</taxon>
    </lineage>
</organism>
<feature type="domain" description="PAS" evidence="11">
    <location>
        <begin position="48"/>
        <end position="96"/>
    </location>
</feature>
<evidence type="ECO:0000256" key="4">
    <source>
        <dbReference type="ARBA" id="ARBA00023015"/>
    </source>
</evidence>
<dbReference type="SUPFAM" id="SSF52540">
    <property type="entry name" value="P-loop containing nucleoside triphosphate hydrolases"/>
    <property type="match status" value="1"/>
</dbReference>
<name>A0A5K7ZV29_9BACT</name>
<feature type="compositionally biased region" description="Basic and acidic residues" evidence="9">
    <location>
        <begin position="8"/>
        <end position="22"/>
    </location>
</feature>
<dbReference type="InterPro" id="IPR030828">
    <property type="entry name" value="HTH_TyrR"/>
</dbReference>
<gene>
    <name evidence="13" type="ORF">DSCO28_46000</name>
</gene>
<dbReference type="PROSITE" id="PS50113">
    <property type="entry name" value="PAC"/>
    <property type="match status" value="1"/>
</dbReference>
<keyword evidence="4" id="KW-0805">Transcription regulation</keyword>
<reference evidence="13 14" key="1">
    <citation type="submission" date="2019-11" db="EMBL/GenBank/DDBJ databases">
        <title>Comparative genomics of hydrocarbon-degrading Desulfosarcina strains.</title>
        <authorList>
            <person name="Watanabe M."/>
            <person name="Kojima H."/>
            <person name="Fukui M."/>
        </authorList>
    </citation>
    <scope>NUCLEOTIDE SEQUENCE [LARGE SCALE GENOMIC DNA]</scope>
    <source>
        <strain evidence="13 14">28bB2T</strain>
    </source>
</reference>
<feature type="domain" description="PAC" evidence="12">
    <location>
        <begin position="115"/>
        <end position="166"/>
    </location>
</feature>
<keyword evidence="8" id="KW-0175">Coiled coil</keyword>
<dbReference type="CDD" id="cd00130">
    <property type="entry name" value="PAS"/>
    <property type="match status" value="1"/>
</dbReference>
<evidence type="ECO:0000256" key="6">
    <source>
        <dbReference type="ARBA" id="ARBA00023163"/>
    </source>
</evidence>
<dbReference type="GO" id="GO:0006355">
    <property type="term" value="P:regulation of DNA-templated transcription"/>
    <property type="evidence" value="ECO:0007669"/>
    <property type="project" value="InterPro"/>
</dbReference>
<dbReference type="AlphaFoldDB" id="A0A5K7ZV29"/>
<accession>A0A5K7ZV29</accession>
<dbReference type="Pfam" id="PF25601">
    <property type="entry name" value="AAA_lid_14"/>
    <property type="match status" value="1"/>
</dbReference>
<protein>
    <recommendedName>
        <fullName evidence="7">HTH-type transcriptional regulatory protein TyrR</fullName>
    </recommendedName>
</protein>
<evidence type="ECO:0000256" key="7">
    <source>
        <dbReference type="ARBA" id="ARBA00029500"/>
    </source>
</evidence>
<dbReference type="EMBL" id="AP021876">
    <property type="protein sequence ID" value="BBO84034.1"/>
    <property type="molecule type" value="Genomic_DNA"/>
</dbReference>
<dbReference type="Pfam" id="PF00158">
    <property type="entry name" value="Sigma54_activat"/>
    <property type="match status" value="1"/>
</dbReference>
<evidence type="ECO:0000313" key="13">
    <source>
        <dbReference type="EMBL" id="BBO84034.1"/>
    </source>
</evidence>
<dbReference type="InterPro" id="IPR009057">
    <property type="entry name" value="Homeodomain-like_sf"/>
</dbReference>
<keyword evidence="6" id="KW-0804">Transcription</keyword>
<dbReference type="SMART" id="SM00382">
    <property type="entry name" value="AAA"/>
    <property type="match status" value="1"/>
</dbReference>
<evidence type="ECO:0000313" key="14">
    <source>
        <dbReference type="Proteomes" id="UP000425960"/>
    </source>
</evidence>
<dbReference type="GO" id="GO:0005524">
    <property type="term" value="F:ATP binding"/>
    <property type="evidence" value="ECO:0007669"/>
    <property type="project" value="UniProtKB-KW"/>
</dbReference>
<evidence type="ECO:0000256" key="2">
    <source>
        <dbReference type="ARBA" id="ARBA00022797"/>
    </source>
</evidence>
<dbReference type="PROSITE" id="PS00688">
    <property type="entry name" value="SIGMA54_INTERACT_3"/>
    <property type="match status" value="1"/>
</dbReference>
<dbReference type="NCBIfam" id="TIGR00229">
    <property type="entry name" value="sensory_box"/>
    <property type="match status" value="1"/>
</dbReference>
<dbReference type="FunFam" id="3.40.50.300:FF:000006">
    <property type="entry name" value="DNA-binding transcriptional regulator NtrC"/>
    <property type="match status" value="1"/>
</dbReference>
<dbReference type="Gene3D" id="1.10.8.60">
    <property type="match status" value="1"/>
</dbReference>
<dbReference type="SUPFAM" id="SSF46689">
    <property type="entry name" value="Homeodomain-like"/>
    <property type="match status" value="1"/>
</dbReference>
<evidence type="ECO:0000256" key="1">
    <source>
        <dbReference type="ARBA" id="ARBA00022741"/>
    </source>
</evidence>
<feature type="region of interest" description="Disordered" evidence="9">
    <location>
        <begin position="1"/>
        <end position="36"/>
    </location>
</feature>
<evidence type="ECO:0000259" key="11">
    <source>
        <dbReference type="PROSITE" id="PS50112"/>
    </source>
</evidence>
<proteinExistence type="predicted"/>
<dbReference type="PROSITE" id="PS00676">
    <property type="entry name" value="SIGMA54_INTERACT_2"/>
    <property type="match status" value="1"/>
</dbReference>
<dbReference type="Pfam" id="PF18024">
    <property type="entry name" value="HTH_50"/>
    <property type="match status" value="1"/>
</dbReference>
<feature type="domain" description="Sigma-54 factor interaction" evidence="10">
    <location>
        <begin position="191"/>
        <end position="420"/>
    </location>
</feature>
<dbReference type="InterPro" id="IPR002078">
    <property type="entry name" value="Sigma_54_int"/>
</dbReference>
<dbReference type="Gene3D" id="3.30.450.20">
    <property type="entry name" value="PAS domain"/>
    <property type="match status" value="1"/>
</dbReference>
<feature type="coiled-coil region" evidence="8">
    <location>
        <begin position="157"/>
        <end position="191"/>
    </location>
</feature>
<keyword evidence="1" id="KW-0547">Nucleotide-binding</keyword>
<dbReference type="SMART" id="SM00091">
    <property type="entry name" value="PAS"/>
    <property type="match status" value="1"/>
</dbReference>
<dbReference type="PROSITE" id="PS50112">
    <property type="entry name" value="PAS"/>
    <property type="match status" value="1"/>
</dbReference>
<dbReference type="CDD" id="cd00009">
    <property type="entry name" value="AAA"/>
    <property type="match status" value="1"/>
</dbReference>
<evidence type="ECO:0000256" key="8">
    <source>
        <dbReference type="SAM" id="Coils"/>
    </source>
</evidence>
<dbReference type="InterPro" id="IPR013656">
    <property type="entry name" value="PAS_4"/>
</dbReference>
<dbReference type="InterPro" id="IPR000014">
    <property type="entry name" value="PAS"/>
</dbReference>
<evidence type="ECO:0000256" key="9">
    <source>
        <dbReference type="SAM" id="MobiDB-lite"/>
    </source>
</evidence>
<dbReference type="PANTHER" id="PTHR32071">
    <property type="entry name" value="TRANSCRIPTIONAL REGULATORY PROTEIN"/>
    <property type="match status" value="1"/>
</dbReference>
<dbReference type="Pfam" id="PF08448">
    <property type="entry name" value="PAS_4"/>
    <property type="match status" value="1"/>
</dbReference>
<evidence type="ECO:0000256" key="5">
    <source>
        <dbReference type="ARBA" id="ARBA00023125"/>
    </source>
</evidence>
<keyword evidence="5" id="KW-0238">DNA-binding</keyword>
<sequence length="511" mass="56591">MSNNSDPFDSHSNDPIERDNRAAAKITDPDDAGEPAAVAEQMRCLQAMARERDAIIDSSSDGLFVCDNHATVIRINPASERIHKIKADAIVGRNMVDLIEQGFIDRSAALEAIQKRATVSLLQKKDHRKLISTGTPVFDDSGELIRVVVSERDITEIDTLQRCLEEEQAIKDQLQTQLAEMQQRLIQTQKIIARSPNVVKLLKQALKVSKADSSVLITGESGVGKGLVANLIHKNSHRAEKPLIRINCGAIPESLIESELFGYEKGAFTGARAGGKPGHLELADGGTLFLDEIAELPLSAQVKLLRFLEDGRVNRLGGTQARQVNARILAATHRDLKQMVGEGTFRHDLYYRLNVIPLVVPPVRERKECLLPLLRYYVDYFARKLGSPKRLSHAAVESLMAYPFPGNVRELMNICERAVVMSELEVIALEDLPRDVVSHTGNAGATPSVQWPPQMTLEQILQSVERALLLEATQKYRNQSQIAAALGVSQPTVARRMKKYGLMASLTIRER</sequence>
<dbReference type="Gene3D" id="3.40.50.300">
    <property type="entry name" value="P-loop containing nucleotide triphosphate hydrolases"/>
    <property type="match status" value="1"/>
</dbReference>
<evidence type="ECO:0000259" key="10">
    <source>
        <dbReference type="PROSITE" id="PS50045"/>
    </source>
</evidence>
<dbReference type="InterPro" id="IPR025943">
    <property type="entry name" value="Sigma_54_int_dom_ATP-bd_2"/>
</dbReference>
<dbReference type="PROSITE" id="PS50045">
    <property type="entry name" value="SIGMA54_INTERACT_4"/>
    <property type="match status" value="1"/>
</dbReference>
<dbReference type="Gene3D" id="1.10.10.60">
    <property type="entry name" value="Homeodomain-like"/>
    <property type="match status" value="1"/>
</dbReference>
<dbReference type="PROSITE" id="PS00675">
    <property type="entry name" value="SIGMA54_INTERACT_1"/>
    <property type="match status" value="1"/>
</dbReference>
<keyword evidence="3" id="KW-0067">ATP-binding</keyword>
<dbReference type="InterPro" id="IPR025662">
    <property type="entry name" value="Sigma_54_int_dom_ATP-bd_1"/>
</dbReference>
<dbReference type="InterPro" id="IPR035965">
    <property type="entry name" value="PAS-like_dom_sf"/>
</dbReference>
<dbReference type="InterPro" id="IPR000700">
    <property type="entry name" value="PAS-assoc_C"/>
</dbReference>
<dbReference type="Proteomes" id="UP000425960">
    <property type="component" value="Chromosome"/>
</dbReference>
<dbReference type="InterPro" id="IPR058031">
    <property type="entry name" value="AAA_lid_NorR"/>
</dbReference>
<dbReference type="GO" id="GO:0003677">
    <property type="term" value="F:DNA binding"/>
    <property type="evidence" value="ECO:0007669"/>
    <property type="project" value="UniProtKB-KW"/>
</dbReference>
<dbReference type="PANTHER" id="PTHR32071:SF57">
    <property type="entry name" value="C4-DICARBOXYLATE TRANSPORT TRANSCRIPTIONAL REGULATORY PROTEIN DCTD"/>
    <property type="match status" value="1"/>
</dbReference>
<evidence type="ECO:0000256" key="3">
    <source>
        <dbReference type="ARBA" id="ARBA00022840"/>
    </source>
</evidence>
<keyword evidence="2" id="KW-0058">Aromatic hydrocarbons catabolism</keyword>
<evidence type="ECO:0000259" key="12">
    <source>
        <dbReference type="PROSITE" id="PS50113"/>
    </source>
</evidence>
<dbReference type="SUPFAM" id="SSF55785">
    <property type="entry name" value="PYP-like sensor domain (PAS domain)"/>
    <property type="match status" value="1"/>
</dbReference>
<dbReference type="InterPro" id="IPR003593">
    <property type="entry name" value="AAA+_ATPase"/>
</dbReference>
<dbReference type="InterPro" id="IPR025944">
    <property type="entry name" value="Sigma_54_int_dom_CS"/>
</dbReference>